<feature type="chain" id="PRO_5004192156" description="PsbP C-terminal domain-containing protein" evidence="1">
    <location>
        <begin position="26"/>
        <end position="173"/>
    </location>
</feature>
<dbReference type="KEGG" id="dge:Dgeo_0939"/>
<dbReference type="STRING" id="319795.Dgeo_0939"/>
<dbReference type="Gene3D" id="3.40.1000.10">
    <property type="entry name" value="Mog1/PsbP, alpha/beta/alpha sandwich"/>
    <property type="match status" value="1"/>
</dbReference>
<name>Q1IZU4_DEIGD</name>
<dbReference type="Proteomes" id="UP000002431">
    <property type="component" value="Chromosome"/>
</dbReference>
<keyword evidence="1" id="KW-0732">Signal</keyword>
<evidence type="ECO:0000256" key="1">
    <source>
        <dbReference type="SAM" id="SignalP"/>
    </source>
</evidence>
<organism evidence="2 3">
    <name type="scientific">Deinococcus geothermalis (strain DSM 11300 / CIP 105573 / AG-3a)</name>
    <dbReference type="NCBI Taxonomy" id="319795"/>
    <lineage>
        <taxon>Bacteria</taxon>
        <taxon>Thermotogati</taxon>
        <taxon>Deinococcota</taxon>
        <taxon>Deinococci</taxon>
        <taxon>Deinococcales</taxon>
        <taxon>Deinococcaceae</taxon>
        <taxon>Deinococcus</taxon>
    </lineage>
</organism>
<dbReference type="EMBL" id="CP000359">
    <property type="protein sequence ID" value="ABF45240.1"/>
    <property type="molecule type" value="Genomic_DNA"/>
</dbReference>
<dbReference type="AlphaFoldDB" id="Q1IZU4"/>
<protein>
    <recommendedName>
        <fullName evidence="4">PsbP C-terminal domain-containing protein</fullName>
    </recommendedName>
</protein>
<evidence type="ECO:0000313" key="3">
    <source>
        <dbReference type="Proteomes" id="UP000002431"/>
    </source>
</evidence>
<accession>Q1IZU4</accession>
<sequence>MRYGHGMKVSLPAALAALLLGGAGAQTLVPFKDPRLPFTVSLPKGWLGANFGDGIQGVSVVSAKTPPATMIRLLFMPKNGRVADLNREFADFETGVRQTGGTLTRLSSQSARYGGVSGIEREYALKHPKGNLRLRVWFGNGAKNLYSFQVTDTPERFAASSALFSRVLASVRF</sequence>
<proteinExistence type="predicted"/>
<evidence type="ECO:0008006" key="4">
    <source>
        <dbReference type="Google" id="ProtNLM"/>
    </source>
</evidence>
<gene>
    <name evidence="2" type="ordered locus">Dgeo_0939</name>
</gene>
<reference evidence="2" key="1">
    <citation type="submission" date="2006-04" db="EMBL/GenBank/DDBJ databases">
        <title>Complete sequence of chromosome of Deinococcus geothermalis DSM 11300.</title>
        <authorList>
            <consortium name="US DOE Joint Genome Institute"/>
            <person name="Copeland A."/>
            <person name="Lucas S."/>
            <person name="Lapidus A."/>
            <person name="Barry K."/>
            <person name="Detter J.C."/>
            <person name="Glavina del Rio T."/>
            <person name="Hammon N."/>
            <person name="Israni S."/>
            <person name="Dalin E."/>
            <person name="Tice H."/>
            <person name="Pitluck S."/>
            <person name="Brettin T."/>
            <person name="Bruce D."/>
            <person name="Han C."/>
            <person name="Tapia R."/>
            <person name="Saunders E."/>
            <person name="Gilna P."/>
            <person name="Schmutz J."/>
            <person name="Larimer F."/>
            <person name="Land M."/>
            <person name="Hauser L."/>
            <person name="Kyrpides N."/>
            <person name="Kim E."/>
            <person name="Daly M.J."/>
            <person name="Fredrickson J.K."/>
            <person name="Makarova K.S."/>
            <person name="Gaidamakova E.K."/>
            <person name="Zhai M."/>
            <person name="Richardson P."/>
        </authorList>
    </citation>
    <scope>NUCLEOTIDE SEQUENCE</scope>
    <source>
        <strain evidence="2">DSM 11300</strain>
    </source>
</reference>
<dbReference type="HOGENOM" id="CLU_1545092_0_0_0"/>
<feature type="signal peptide" evidence="1">
    <location>
        <begin position="1"/>
        <end position="25"/>
    </location>
</feature>
<evidence type="ECO:0000313" key="2">
    <source>
        <dbReference type="EMBL" id="ABF45240.1"/>
    </source>
</evidence>
<keyword evidence="3" id="KW-1185">Reference proteome</keyword>